<proteinExistence type="predicted"/>
<organism evidence="1 2">
    <name type="scientific">Tilletia caries</name>
    <name type="common">wheat bunt fungus</name>
    <dbReference type="NCBI Taxonomy" id="13290"/>
    <lineage>
        <taxon>Eukaryota</taxon>
        <taxon>Fungi</taxon>
        <taxon>Dikarya</taxon>
        <taxon>Basidiomycota</taxon>
        <taxon>Ustilaginomycotina</taxon>
        <taxon>Exobasidiomycetes</taxon>
        <taxon>Tilletiales</taxon>
        <taxon>Tilletiaceae</taxon>
        <taxon>Tilletia</taxon>
    </lineage>
</organism>
<evidence type="ECO:0000313" key="2">
    <source>
        <dbReference type="Proteomes" id="UP000836402"/>
    </source>
</evidence>
<evidence type="ECO:0000313" key="1">
    <source>
        <dbReference type="EMBL" id="CAD6908700.1"/>
    </source>
</evidence>
<dbReference type="InterPro" id="IPR035994">
    <property type="entry name" value="Nucleoside_phosphorylase_sf"/>
</dbReference>
<gene>
    <name evidence="1" type="ORF">JKIAZH3_G1244</name>
</gene>
<name>A0ABN7IPN6_9BASI</name>
<reference evidence="1" key="1">
    <citation type="submission" date="2020-10" db="EMBL/GenBank/DDBJ databases">
        <authorList>
            <person name="Sedaghatjoo S."/>
        </authorList>
    </citation>
    <scope>NUCLEOTIDE SEQUENCE</scope>
    <source>
        <strain evidence="1">AZH3</strain>
    </source>
</reference>
<dbReference type="Proteomes" id="UP000836402">
    <property type="component" value="Unassembled WGS sequence"/>
</dbReference>
<dbReference type="SUPFAM" id="SSF53167">
    <property type="entry name" value="Purine and uridine phosphorylases"/>
    <property type="match status" value="1"/>
</dbReference>
<dbReference type="EMBL" id="CAJHJG010001074">
    <property type="protein sequence ID" value="CAD6908700.1"/>
    <property type="molecule type" value="Genomic_DNA"/>
</dbReference>
<keyword evidence="2" id="KW-1185">Reference proteome</keyword>
<accession>A0ABN7IPN6</accession>
<sequence>MAEINLKMETVCLTGLETVNLHGGAEFVNGHTVVGGGPTWETVAARLGKEGVGGDVVGMELVSLLCGTCRELIEDVEANVTAVEAEGTEEAADVASSL</sequence>
<comment type="caution">
    <text evidence="1">The sequence shown here is derived from an EMBL/GenBank/DDBJ whole genome shotgun (WGS) entry which is preliminary data.</text>
</comment>
<protein>
    <submittedName>
        <fullName evidence="1">Uncharacterized protein</fullName>
    </submittedName>
</protein>